<proteinExistence type="predicted"/>
<reference evidence="2" key="1">
    <citation type="submission" date="2023-03" db="EMBL/GenBank/DDBJ databases">
        <title>Andean soil-derived lignocellulolytic bacterial consortium as a source of novel taxa and putative plastic-active enzymes.</title>
        <authorList>
            <person name="Diaz-Garcia L."/>
            <person name="Chuvochina M."/>
            <person name="Feuerriegel G."/>
            <person name="Bunk B."/>
            <person name="Sproer C."/>
            <person name="Streit W.R."/>
            <person name="Rodriguez L.M."/>
            <person name="Overmann J."/>
            <person name="Jimenez D.J."/>
        </authorList>
    </citation>
    <scope>NUCLEOTIDE SEQUENCE</scope>
    <source>
        <strain evidence="2">MAG 7</strain>
    </source>
</reference>
<dbReference type="AlphaFoldDB" id="A0AAJ5WVL3"/>
<dbReference type="Proteomes" id="UP001220610">
    <property type="component" value="Chromosome"/>
</dbReference>
<dbReference type="PANTHER" id="PTHR30595">
    <property type="entry name" value="GLPR-RELATED TRANSCRIPTIONAL REPRESSOR"/>
    <property type="match status" value="1"/>
</dbReference>
<dbReference type="EMBL" id="CP119311">
    <property type="protein sequence ID" value="WEK37437.1"/>
    <property type="molecule type" value="Genomic_DNA"/>
</dbReference>
<evidence type="ECO:0000313" key="2">
    <source>
        <dbReference type="EMBL" id="WEK37437.1"/>
    </source>
</evidence>
<dbReference type="InterPro" id="IPR038461">
    <property type="entry name" value="Schlafen_AlbA_2_dom_sf"/>
</dbReference>
<dbReference type="PANTHER" id="PTHR30595:SF6">
    <property type="entry name" value="SCHLAFEN ALBA-2 DOMAIN-CONTAINING PROTEIN"/>
    <property type="match status" value="1"/>
</dbReference>
<dbReference type="Pfam" id="PF04326">
    <property type="entry name" value="SLFN_AlbA_2"/>
    <property type="match status" value="1"/>
</dbReference>
<protein>
    <submittedName>
        <fullName evidence="2">DNA binding domain-containing protein</fullName>
    </submittedName>
</protein>
<organism evidence="2 3">
    <name type="scientific">Candidatus Pseudobacter hemicellulosilyticus</name>
    <dbReference type="NCBI Taxonomy" id="3121375"/>
    <lineage>
        <taxon>Bacteria</taxon>
        <taxon>Pseudomonadati</taxon>
        <taxon>Bacteroidota</taxon>
        <taxon>Chitinophagia</taxon>
        <taxon>Chitinophagales</taxon>
        <taxon>Chitinophagaceae</taxon>
        <taxon>Pseudobacter</taxon>
    </lineage>
</organism>
<dbReference type="InterPro" id="IPR036388">
    <property type="entry name" value="WH-like_DNA-bd_sf"/>
</dbReference>
<gene>
    <name evidence="2" type="ORF">P0Y53_07980</name>
</gene>
<dbReference type="Gene3D" id="1.10.10.10">
    <property type="entry name" value="Winged helix-like DNA-binding domain superfamily/Winged helix DNA-binding domain"/>
    <property type="match status" value="1"/>
</dbReference>
<dbReference type="Pfam" id="PF13749">
    <property type="entry name" value="HATPase_c_4"/>
    <property type="match status" value="1"/>
</dbReference>
<accession>A0AAJ5WVL3</accession>
<evidence type="ECO:0000313" key="3">
    <source>
        <dbReference type="Proteomes" id="UP001220610"/>
    </source>
</evidence>
<evidence type="ECO:0000259" key="1">
    <source>
        <dbReference type="Pfam" id="PF04326"/>
    </source>
</evidence>
<name>A0AAJ5WVL3_9BACT</name>
<dbReference type="Gene3D" id="3.30.565.60">
    <property type="match status" value="1"/>
</dbReference>
<dbReference type="InterPro" id="IPR038475">
    <property type="entry name" value="RecG_C_sf"/>
</dbReference>
<feature type="domain" description="Schlafen AlbA-2" evidence="1">
    <location>
        <begin position="14"/>
        <end position="124"/>
    </location>
</feature>
<sequence>MTTEELRELIEQGEGQQLEFKQSIPSKASELSRELCAFANAKGGRILVGVDDKGKIVGVTLNNTIRSEIQQIVRLLDPKVEVRISEIQSSDKTILCLECEAGPKKPYAASGSIYVRNGPNSEKLTSTEEMHDFWQESGRIFFDKMKCKEYKYPEHFDSEIFKAFIRKAKITGSIGEKKVLENLQLVVDDKFTYAAVMMFAKNVQYYAFHATIRCVLFKGTNKRFILDSKEMVGNLIHQFEEALKYLIAKLNLRYDIEGQPGGRRKEVLEIPETVFREALINAVCHRSYYAQGASTMVEIYDNRVEISNPGGLIGVIPQKDFGHMSFSRNPLVFGLMQRIDLVEKVGSGIGRMRDGMKDAQLPAPVFKMTGFFTVIFYRPVAFTVWIASIKDKLGEKQCAILQQLNDFPDSTIKLMADALHTTTRTIERNITVLKQLGLLQRIGSAKEGHYQINKIPLLLE</sequence>
<dbReference type="Gene3D" id="3.30.950.30">
    <property type="entry name" value="Schlafen, AAA domain"/>
    <property type="match status" value="1"/>
</dbReference>
<dbReference type="InterPro" id="IPR007421">
    <property type="entry name" value="Schlafen_AlbA_2_dom"/>
</dbReference>